<dbReference type="AlphaFoldDB" id="A0A6A4PNM0"/>
<organism evidence="1 2">
    <name type="scientific">Lupinus albus</name>
    <name type="common">White lupine</name>
    <name type="synonym">Lupinus termis</name>
    <dbReference type="NCBI Taxonomy" id="3870"/>
    <lineage>
        <taxon>Eukaryota</taxon>
        <taxon>Viridiplantae</taxon>
        <taxon>Streptophyta</taxon>
        <taxon>Embryophyta</taxon>
        <taxon>Tracheophyta</taxon>
        <taxon>Spermatophyta</taxon>
        <taxon>Magnoliopsida</taxon>
        <taxon>eudicotyledons</taxon>
        <taxon>Gunneridae</taxon>
        <taxon>Pentapetalae</taxon>
        <taxon>rosids</taxon>
        <taxon>fabids</taxon>
        <taxon>Fabales</taxon>
        <taxon>Fabaceae</taxon>
        <taxon>Papilionoideae</taxon>
        <taxon>50 kb inversion clade</taxon>
        <taxon>genistoids sensu lato</taxon>
        <taxon>core genistoids</taxon>
        <taxon>Genisteae</taxon>
        <taxon>Lupinus</taxon>
    </lineage>
</organism>
<evidence type="ECO:0000313" key="1">
    <source>
        <dbReference type="EMBL" id="KAE9603082.1"/>
    </source>
</evidence>
<keyword evidence="2" id="KW-1185">Reference proteome</keyword>
<reference evidence="2" key="1">
    <citation type="journal article" date="2020" name="Nat. Commun.">
        <title>Genome sequence of the cluster root forming white lupin.</title>
        <authorList>
            <person name="Hufnagel B."/>
            <person name="Marques A."/>
            <person name="Soriano A."/>
            <person name="Marques L."/>
            <person name="Divol F."/>
            <person name="Doumas P."/>
            <person name="Sallet E."/>
            <person name="Mancinotti D."/>
            <person name="Carrere S."/>
            <person name="Marande W."/>
            <person name="Arribat S."/>
            <person name="Keller J."/>
            <person name="Huneau C."/>
            <person name="Blein T."/>
            <person name="Aime D."/>
            <person name="Laguerre M."/>
            <person name="Taylor J."/>
            <person name="Schubert V."/>
            <person name="Nelson M."/>
            <person name="Geu-Flores F."/>
            <person name="Crespi M."/>
            <person name="Gallardo-Guerrero K."/>
            <person name="Delaux P.-M."/>
            <person name="Salse J."/>
            <person name="Berges H."/>
            <person name="Guyot R."/>
            <person name="Gouzy J."/>
            <person name="Peret B."/>
        </authorList>
    </citation>
    <scope>NUCLEOTIDE SEQUENCE [LARGE SCALE GENOMIC DNA]</scope>
    <source>
        <strain evidence="2">cv. Amiga</strain>
    </source>
</reference>
<accession>A0A6A4PNM0</accession>
<evidence type="ECO:0000313" key="2">
    <source>
        <dbReference type="Proteomes" id="UP000447434"/>
    </source>
</evidence>
<comment type="caution">
    <text evidence="1">The sequence shown here is derived from an EMBL/GenBank/DDBJ whole genome shotgun (WGS) entry which is preliminary data.</text>
</comment>
<gene>
    <name evidence="1" type="ORF">Lalb_Chr12g0206541</name>
</gene>
<protein>
    <submittedName>
        <fullName evidence="1">Uncharacterized protein</fullName>
    </submittedName>
</protein>
<sequence>MRLPLAGSSTPDVPAPLGVTIRPWSLASPACMTLGLRSSLGQYLLICPNSLQWKHPFPFPGHVLP</sequence>
<name>A0A6A4PNM0_LUPAL</name>
<dbReference type="Proteomes" id="UP000447434">
    <property type="component" value="Chromosome 12"/>
</dbReference>
<proteinExistence type="predicted"/>
<dbReference type="EMBL" id="WOCE01000012">
    <property type="protein sequence ID" value="KAE9603082.1"/>
    <property type="molecule type" value="Genomic_DNA"/>
</dbReference>